<evidence type="ECO:0000256" key="1">
    <source>
        <dbReference type="ARBA" id="ARBA00005701"/>
    </source>
</evidence>
<dbReference type="EMBL" id="JAKUCV010007631">
    <property type="protein sequence ID" value="KAJ4822618.1"/>
    <property type="molecule type" value="Genomic_DNA"/>
</dbReference>
<proteinExistence type="inferred from homology"/>
<evidence type="ECO:0000256" key="3">
    <source>
        <dbReference type="SAM" id="MobiDB-lite"/>
    </source>
</evidence>
<dbReference type="OrthoDB" id="201362at2759"/>
<keyword evidence="5" id="KW-1185">Reference proteome</keyword>
<protein>
    <recommendedName>
        <fullName evidence="2">Succinate dehydrogenase assembly factor 4, mitochondrial</fullName>
    </recommendedName>
</protein>
<gene>
    <name evidence="4" type="ORF">Tsubulata_020949</name>
</gene>
<comment type="similarity">
    <text evidence="1">Belongs to the SDHAF4 family.</text>
</comment>
<feature type="compositionally biased region" description="Low complexity" evidence="3">
    <location>
        <begin position="45"/>
        <end position="55"/>
    </location>
</feature>
<name>A0A9Q0F068_9ROSI</name>
<dbReference type="AlphaFoldDB" id="A0A9Q0F068"/>
<dbReference type="Pfam" id="PF07896">
    <property type="entry name" value="DUF1674"/>
    <property type="match status" value="1"/>
</dbReference>
<reference evidence="4" key="1">
    <citation type="submission" date="2022-02" db="EMBL/GenBank/DDBJ databases">
        <authorList>
            <person name="Henning P.M."/>
            <person name="McCubbin A.G."/>
            <person name="Shore J.S."/>
        </authorList>
    </citation>
    <scope>NUCLEOTIDE SEQUENCE</scope>
    <source>
        <strain evidence="4">F60SS</strain>
        <tissue evidence="4">Leaves</tissue>
    </source>
</reference>
<feature type="region of interest" description="Disordered" evidence="3">
    <location>
        <begin position="44"/>
        <end position="128"/>
    </location>
</feature>
<dbReference type="GO" id="GO:0005739">
    <property type="term" value="C:mitochondrion"/>
    <property type="evidence" value="ECO:0007669"/>
    <property type="project" value="TreeGrafter"/>
</dbReference>
<dbReference type="PANTHER" id="PTHR28524:SF3">
    <property type="entry name" value="SUCCINATE DEHYDROGENASE ASSEMBLY FACTOR 4, MITOCHONDRIAL"/>
    <property type="match status" value="1"/>
</dbReference>
<evidence type="ECO:0000256" key="2">
    <source>
        <dbReference type="ARBA" id="ARBA00022170"/>
    </source>
</evidence>
<dbReference type="GO" id="GO:0034553">
    <property type="term" value="P:mitochondrial respiratory chain complex II assembly"/>
    <property type="evidence" value="ECO:0007669"/>
    <property type="project" value="TreeGrafter"/>
</dbReference>
<feature type="compositionally biased region" description="Basic and acidic residues" evidence="3">
    <location>
        <begin position="115"/>
        <end position="128"/>
    </location>
</feature>
<sequence>MARTNLRRLFSDLSSAPKLAAAVETRSESVVVRSFGSSWMTRFISSSSSSSSQQQQEEDGESVKKQQLVEEEEEEAIKQESQNKSSSEDDEDDDDDDVNEETGEVGGPRGPEPTRYGDWERNGRCYDF</sequence>
<organism evidence="4 5">
    <name type="scientific">Turnera subulata</name>
    <dbReference type="NCBI Taxonomy" id="218843"/>
    <lineage>
        <taxon>Eukaryota</taxon>
        <taxon>Viridiplantae</taxon>
        <taxon>Streptophyta</taxon>
        <taxon>Embryophyta</taxon>
        <taxon>Tracheophyta</taxon>
        <taxon>Spermatophyta</taxon>
        <taxon>Magnoliopsida</taxon>
        <taxon>eudicotyledons</taxon>
        <taxon>Gunneridae</taxon>
        <taxon>Pentapetalae</taxon>
        <taxon>rosids</taxon>
        <taxon>fabids</taxon>
        <taxon>Malpighiales</taxon>
        <taxon>Passifloraceae</taxon>
        <taxon>Turnera</taxon>
    </lineage>
</organism>
<evidence type="ECO:0000313" key="5">
    <source>
        <dbReference type="Proteomes" id="UP001141552"/>
    </source>
</evidence>
<dbReference type="PANTHER" id="PTHR28524">
    <property type="entry name" value="SUCCINATE DEHYDROGENASE ASSEMBLY FACTOR 4, MITOCHONDRIAL"/>
    <property type="match status" value="1"/>
</dbReference>
<evidence type="ECO:0000313" key="4">
    <source>
        <dbReference type="EMBL" id="KAJ4822618.1"/>
    </source>
</evidence>
<accession>A0A9Q0F068</accession>
<dbReference type="InterPro" id="IPR012875">
    <property type="entry name" value="SDHF4"/>
</dbReference>
<dbReference type="Proteomes" id="UP001141552">
    <property type="component" value="Unassembled WGS sequence"/>
</dbReference>
<reference evidence="4" key="2">
    <citation type="journal article" date="2023" name="Plants (Basel)">
        <title>Annotation of the Turnera subulata (Passifloraceae) Draft Genome Reveals the S-Locus Evolved after the Divergence of Turneroideae from Passifloroideae in a Stepwise Manner.</title>
        <authorList>
            <person name="Henning P.M."/>
            <person name="Roalson E.H."/>
            <person name="Mir W."/>
            <person name="McCubbin A.G."/>
            <person name="Shore J.S."/>
        </authorList>
    </citation>
    <scope>NUCLEOTIDE SEQUENCE</scope>
    <source>
        <strain evidence="4">F60SS</strain>
    </source>
</reference>
<feature type="compositionally biased region" description="Acidic residues" evidence="3">
    <location>
        <begin position="88"/>
        <end position="103"/>
    </location>
</feature>
<comment type="caution">
    <text evidence="4">The sequence shown here is derived from an EMBL/GenBank/DDBJ whole genome shotgun (WGS) entry which is preliminary data.</text>
</comment>